<accession>A0ABD0W1Y6</accession>
<dbReference type="InterPro" id="IPR039687">
    <property type="entry name" value="NPHP1"/>
</dbReference>
<dbReference type="InterPro" id="IPR036028">
    <property type="entry name" value="SH3-like_dom_sf"/>
</dbReference>
<dbReference type="PANTHER" id="PTHR15176">
    <property type="entry name" value="NEPHROCYSTIN"/>
    <property type="match status" value="1"/>
</dbReference>
<dbReference type="Pfam" id="PF14604">
    <property type="entry name" value="SH3_9"/>
    <property type="match status" value="1"/>
</dbReference>
<feature type="compositionally biased region" description="Low complexity" evidence="3">
    <location>
        <begin position="92"/>
        <end position="103"/>
    </location>
</feature>
<dbReference type="InterPro" id="IPR001452">
    <property type="entry name" value="SH3_domain"/>
</dbReference>
<evidence type="ECO:0000313" key="6">
    <source>
        <dbReference type="Proteomes" id="UP001557470"/>
    </source>
</evidence>
<evidence type="ECO:0000256" key="3">
    <source>
        <dbReference type="SAM" id="MobiDB-lite"/>
    </source>
</evidence>
<dbReference type="SUPFAM" id="SSF50044">
    <property type="entry name" value="SH3-domain"/>
    <property type="match status" value="1"/>
</dbReference>
<sequence>MPPKRKGPLQTLQRETDELNKQLESLMKEAGQPDGSGRREPFQSRCLQLQHLVEETTKKLQNLTKADEPAPVGNYDQRKEEEMRRLLKIEEQLSALSLELSPSQKQNRGSSTEEDEEEEEEESEEMESSEEEIEDDEKHVDTKAMEQTPDVGTTTYVVISDFQGQEEGDLSIQMGDVLTVLSKNEDGWWLTQDSKGNKGLVPKTYLKVHSEEEDDDGDEEVSENINETHDDPTRKPSSNSDSVKRANTEIDATDILSAMGAIPAGFRPSTLSKLLYDGITHRGSHYIQPELSQSRLSFKDLFLDPVTGKVRQRTVRTSLTLTLWSCKSIPTPGVGVQVLSRHIHLCAFDGSKVLSNIHTVRATCSANNVKTWTFSPRMTGTLPSLLDGNCFLRCNSDTPELGILFELGVTYIRNSTGERGDLSCGWAFLKLFEANGAPVPYKTYELLVHGGTPYEKDVEVDPSIPRGGTGMIQQMMLSRKRPKLFLKLKSPNAQTKSKLSVLPDTLVGSLSNIQLLVLHRQLVADALLIDRATMQNADLICSPFLATFPEILDQSDLLDALRNSWLEAESKMKRSEKRDLPLLKKTFLRVYMDSVYPLLYNAELPPPRWGDEAVENQRGRTIFTSLQNTSTTDPSHIHTSHRPPCQQAFDISQLNYDLLSVAR</sequence>
<evidence type="ECO:0000256" key="2">
    <source>
        <dbReference type="PROSITE-ProRule" id="PRU00192"/>
    </source>
</evidence>
<name>A0ABD0W1Y6_UMBPY</name>
<feature type="region of interest" description="Disordered" evidence="3">
    <location>
        <begin position="209"/>
        <end position="246"/>
    </location>
</feature>
<evidence type="ECO:0000313" key="5">
    <source>
        <dbReference type="EMBL" id="KAL0964560.1"/>
    </source>
</evidence>
<organism evidence="5 6">
    <name type="scientific">Umbra pygmaea</name>
    <name type="common">Eastern mudminnow</name>
    <dbReference type="NCBI Taxonomy" id="75934"/>
    <lineage>
        <taxon>Eukaryota</taxon>
        <taxon>Metazoa</taxon>
        <taxon>Chordata</taxon>
        <taxon>Craniata</taxon>
        <taxon>Vertebrata</taxon>
        <taxon>Euteleostomi</taxon>
        <taxon>Actinopterygii</taxon>
        <taxon>Neopterygii</taxon>
        <taxon>Teleostei</taxon>
        <taxon>Protacanthopterygii</taxon>
        <taxon>Esociformes</taxon>
        <taxon>Umbridae</taxon>
        <taxon>Umbra</taxon>
    </lineage>
</organism>
<keyword evidence="6" id="KW-1185">Reference proteome</keyword>
<dbReference type="Gene3D" id="2.30.30.40">
    <property type="entry name" value="SH3 Domains"/>
    <property type="match status" value="1"/>
</dbReference>
<feature type="compositionally biased region" description="Basic and acidic residues" evidence="3">
    <location>
        <begin position="76"/>
        <end position="91"/>
    </location>
</feature>
<dbReference type="Proteomes" id="UP001557470">
    <property type="component" value="Unassembled WGS sequence"/>
</dbReference>
<dbReference type="InterPro" id="IPR030642">
    <property type="entry name" value="NPHP1_SH3"/>
</dbReference>
<dbReference type="SMART" id="SM00326">
    <property type="entry name" value="SH3"/>
    <property type="match status" value="1"/>
</dbReference>
<feature type="compositionally biased region" description="Acidic residues" evidence="3">
    <location>
        <begin position="112"/>
        <end position="135"/>
    </location>
</feature>
<dbReference type="EMBL" id="JAGEUA010000010">
    <property type="protein sequence ID" value="KAL0964560.1"/>
    <property type="molecule type" value="Genomic_DNA"/>
</dbReference>
<comment type="caution">
    <text evidence="5">The sequence shown here is derived from an EMBL/GenBank/DDBJ whole genome shotgun (WGS) entry which is preliminary data.</text>
</comment>
<keyword evidence="1 2" id="KW-0728">SH3 domain</keyword>
<reference evidence="5 6" key="1">
    <citation type="submission" date="2024-06" db="EMBL/GenBank/DDBJ databases">
        <authorList>
            <person name="Pan Q."/>
            <person name="Wen M."/>
            <person name="Jouanno E."/>
            <person name="Zahm M."/>
            <person name="Klopp C."/>
            <person name="Cabau C."/>
            <person name="Louis A."/>
            <person name="Berthelot C."/>
            <person name="Parey E."/>
            <person name="Roest Crollius H."/>
            <person name="Montfort J."/>
            <person name="Robinson-Rechavi M."/>
            <person name="Bouchez O."/>
            <person name="Lampietro C."/>
            <person name="Lopez Roques C."/>
            <person name="Donnadieu C."/>
            <person name="Postlethwait J."/>
            <person name="Bobe J."/>
            <person name="Verreycken H."/>
            <person name="Guiguen Y."/>
        </authorList>
    </citation>
    <scope>NUCLEOTIDE SEQUENCE [LARGE SCALE GENOMIC DNA]</scope>
    <source>
        <strain evidence="5">Up_M1</strain>
        <tissue evidence="5">Testis</tissue>
    </source>
</reference>
<protein>
    <recommendedName>
        <fullName evidence="4">SH3 domain-containing protein</fullName>
    </recommendedName>
</protein>
<dbReference type="AlphaFoldDB" id="A0ABD0W1Y6"/>
<evidence type="ECO:0000259" key="4">
    <source>
        <dbReference type="PROSITE" id="PS50002"/>
    </source>
</evidence>
<gene>
    <name evidence="5" type="ORF">UPYG_G00325640</name>
</gene>
<dbReference type="PANTHER" id="PTHR15176:SF1">
    <property type="entry name" value="NEPHROCYSTIN-1"/>
    <property type="match status" value="1"/>
</dbReference>
<proteinExistence type="predicted"/>
<evidence type="ECO:0000256" key="1">
    <source>
        <dbReference type="ARBA" id="ARBA00022443"/>
    </source>
</evidence>
<feature type="compositionally biased region" description="Acidic residues" evidence="3">
    <location>
        <begin position="211"/>
        <end position="222"/>
    </location>
</feature>
<dbReference type="CDD" id="cd11770">
    <property type="entry name" value="SH3_Nephrocystin"/>
    <property type="match status" value="1"/>
</dbReference>
<feature type="domain" description="SH3" evidence="4">
    <location>
        <begin position="151"/>
        <end position="211"/>
    </location>
</feature>
<feature type="region of interest" description="Disordered" evidence="3">
    <location>
        <begin position="1"/>
        <end position="44"/>
    </location>
</feature>
<feature type="region of interest" description="Disordered" evidence="3">
    <location>
        <begin position="58"/>
        <end position="151"/>
    </location>
</feature>
<dbReference type="PROSITE" id="PS50002">
    <property type="entry name" value="SH3"/>
    <property type="match status" value="1"/>
</dbReference>